<sequence length="169" mass="18703">MGEHITVMIRVSNDHLIIKGVDEASHKYFEKSIQVSTNFNIGKTKASFLLGLLSVVIQKLPPTSTTQVEKTDPTNETRPSPSSTRGDYEKKNNPIEAGGSIIDEKNEDATVLRMMGDNKARTCSESDTETEKQIKMRRETTMGITIIIVAAIVALSSLIFSHLYSQVDM</sequence>
<keyword evidence="3" id="KW-0472">Membrane</keyword>
<gene>
    <name evidence="5" type="ORF">CCAM_LOCUS18278</name>
</gene>
<evidence type="ECO:0000313" key="5">
    <source>
        <dbReference type="EMBL" id="VFQ76502.1"/>
    </source>
</evidence>
<dbReference type="Gene3D" id="2.60.40.790">
    <property type="match status" value="1"/>
</dbReference>
<feature type="transmembrane region" description="Helical" evidence="3">
    <location>
        <begin position="142"/>
        <end position="164"/>
    </location>
</feature>
<reference evidence="5 6" key="1">
    <citation type="submission" date="2018-04" db="EMBL/GenBank/DDBJ databases">
        <authorList>
            <person name="Vogel A."/>
        </authorList>
    </citation>
    <scope>NUCLEOTIDE SEQUENCE [LARGE SCALE GENOMIC DNA]</scope>
</reference>
<dbReference type="InterPro" id="IPR002068">
    <property type="entry name" value="A-crystallin/Hsp20_dom"/>
</dbReference>
<accession>A0A484LJ53</accession>
<dbReference type="EMBL" id="OOIL02001566">
    <property type="protein sequence ID" value="VFQ76502.1"/>
    <property type="molecule type" value="Genomic_DNA"/>
</dbReference>
<evidence type="ECO:0000256" key="1">
    <source>
        <dbReference type="PROSITE-ProRule" id="PRU00285"/>
    </source>
</evidence>
<keyword evidence="3" id="KW-0812">Transmembrane</keyword>
<evidence type="ECO:0000256" key="2">
    <source>
        <dbReference type="SAM" id="MobiDB-lite"/>
    </source>
</evidence>
<evidence type="ECO:0000313" key="6">
    <source>
        <dbReference type="Proteomes" id="UP000595140"/>
    </source>
</evidence>
<proteinExistence type="inferred from homology"/>
<feature type="compositionally biased region" description="Polar residues" evidence="2">
    <location>
        <begin position="76"/>
        <end position="85"/>
    </location>
</feature>
<keyword evidence="6" id="KW-1185">Reference proteome</keyword>
<feature type="domain" description="SHSP" evidence="4">
    <location>
        <begin position="1"/>
        <end position="74"/>
    </location>
</feature>
<protein>
    <recommendedName>
        <fullName evidence="4">SHSP domain-containing protein</fullName>
    </recommendedName>
</protein>
<feature type="region of interest" description="Disordered" evidence="2">
    <location>
        <begin position="63"/>
        <end position="102"/>
    </location>
</feature>
<name>A0A484LJ53_9ASTE</name>
<dbReference type="AlphaFoldDB" id="A0A484LJ53"/>
<evidence type="ECO:0000256" key="3">
    <source>
        <dbReference type="SAM" id="Phobius"/>
    </source>
</evidence>
<dbReference type="InterPro" id="IPR008978">
    <property type="entry name" value="HSP20-like_chaperone"/>
</dbReference>
<organism evidence="5 6">
    <name type="scientific">Cuscuta campestris</name>
    <dbReference type="NCBI Taxonomy" id="132261"/>
    <lineage>
        <taxon>Eukaryota</taxon>
        <taxon>Viridiplantae</taxon>
        <taxon>Streptophyta</taxon>
        <taxon>Embryophyta</taxon>
        <taxon>Tracheophyta</taxon>
        <taxon>Spermatophyta</taxon>
        <taxon>Magnoliopsida</taxon>
        <taxon>eudicotyledons</taxon>
        <taxon>Gunneridae</taxon>
        <taxon>Pentapetalae</taxon>
        <taxon>asterids</taxon>
        <taxon>lamiids</taxon>
        <taxon>Solanales</taxon>
        <taxon>Convolvulaceae</taxon>
        <taxon>Cuscuteae</taxon>
        <taxon>Cuscuta</taxon>
        <taxon>Cuscuta subgen. Grammica</taxon>
        <taxon>Cuscuta sect. Cleistogrammica</taxon>
    </lineage>
</organism>
<dbReference type="Proteomes" id="UP000595140">
    <property type="component" value="Unassembled WGS sequence"/>
</dbReference>
<keyword evidence="3" id="KW-1133">Transmembrane helix</keyword>
<evidence type="ECO:0000259" key="4">
    <source>
        <dbReference type="PROSITE" id="PS01031"/>
    </source>
</evidence>
<dbReference type="PROSITE" id="PS01031">
    <property type="entry name" value="SHSP"/>
    <property type="match status" value="1"/>
</dbReference>
<dbReference type="CDD" id="cd06464">
    <property type="entry name" value="ACD_sHsps-like"/>
    <property type="match status" value="1"/>
</dbReference>
<comment type="similarity">
    <text evidence="1">Belongs to the small heat shock protein (HSP20) family.</text>
</comment>